<dbReference type="EMBL" id="CAJVRM010000149">
    <property type="protein sequence ID" value="CAG8975729.1"/>
    <property type="molecule type" value="Genomic_DNA"/>
</dbReference>
<keyword evidence="1" id="KW-0812">Transmembrane</keyword>
<feature type="transmembrane region" description="Helical" evidence="1">
    <location>
        <begin position="63"/>
        <end position="81"/>
    </location>
</feature>
<dbReference type="Proteomes" id="UP000701801">
    <property type="component" value="Unassembled WGS sequence"/>
</dbReference>
<reference evidence="2" key="1">
    <citation type="submission" date="2021-07" db="EMBL/GenBank/DDBJ databases">
        <authorList>
            <person name="Durling M."/>
        </authorList>
    </citation>
    <scope>NUCLEOTIDE SEQUENCE</scope>
</reference>
<evidence type="ECO:0000313" key="3">
    <source>
        <dbReference type="Proteomes" id="UP000701801"/>
    </source>
</evidence>
<protein>
    <submittedName>
        <fullName evidence="2">Uncharacterized protein</fullName>
    </submittedName>
</protein>
<accession>A0A9N9LNU1</accession>
<gene>
    <name evidence="2" type="ORF">HYALB_00011200</name>
</gene>
<keyword evidence="3" id="KW-1185">Reference proteome</keyword>
<proteinExistence type="predicted"/>
<evidence type="ECO:0000256" key="1">
    <source>
        <dbReference type="SAM" id="Phobius"/>
    </source>
</evidence>
<name>A0A9N9LNU1_9HELO</name>
<comment type="caution">
    <text evidence="2">The sequence shown here is derived from an EMBL/GenBank/DDBJ whole genome shotgun (WGS) entry which is preliminary data.</text>
</comment>
<keyword evidence="1" id="KW-0472">Membrane</keyword>
<evidence type="ECO:0000313" key="2">
    <source>
        <dbReference type="EMBL" id="CAG8975729.1"/>
    </source>
</evidence>
<organism evidence="2 3">
    <name type="scientific">Hymenoscyphus albidus</name>
    <dbReference type="NCBI Taxonomy" id="595503"/>
    <lineage>
        <taxon>Eukaryota</taxon>
        <taxon>Fungi</taxon>
        <taxon>Dikarya</taxon>
        <taxon>Ascomycota</taxon>
        <taxon>Pezizomycotina</taxon>
        <taxon>Leotiomycetes</taxon>
        <taxon>Helotiales</taxon>
        <taxon>Helotiaceae</taxon>
        <taxon>Hymenoscyphus</taxon>
    </lineage>
</organism>
<keyword evidence="1" id="KW-1133">Transmembrane helix</keyword>
<sequence length="82" mass="9127">MPGSHTPNTVIFPTCPLPQNYFAENRSDILLIVAVLFFIIETAAFGLRVAARRLTSRPYGWDDTFTVLALVTNLAICTWLLA</sequence>
<dbReference type="AlphaFoldDB" id="A0A9N9LNU1"/>
<feature type="transmembrane region" description="Helical" evidence="1">
    <location>
        <begin position="29"/>
        <end position="51"/>
    </location>
</feature>